<keyword evidence="2" id="KW-0812">Transmembrane</keyword>
<feature type="compositionally biased region" description="Polar residues" evidence="1">
    <location>
        <begin position="487"/>
        <end position="498"/>
    </location>
</feature>
<feature type="compositionally biased region" description="Basic and acidic residues" evidence="1">
    <location>
        <begin position="257"/>
        <end position="270"/>
    </location>
</feature>
<reference evidence="3 4" key="1">
    <citation type="submission" date="2021-12" db="EMBL/GenBank/DDBJ databases">
        <title>Genome sequence of Acetobacter sicerae DmPark20a_162.</title>
        <authorList>
            <person name="Chaston J.M."/>
        </authorList>
    </citation>
    <scope>NUCLEOTIDE SEQUENCE [LARGE SCALE GENOMIC DNA]</scope>
    <source>
        <strain evidence="3 4">DmPark20a_162</strain>
    </source>
</reference>
<feature type="compositionally biased region" description="Low complexity" evidence="1">
    <location>
        <begin position="99"/>
        <end position="109"/>
    </location>
</feature>
<evidence type="ECO:0000256" key="1">
    <source>
        <dbReference type="SAM" id="MobiDB-lite"/>
    </source>
</evidence>
<sequence>MSAARAITRRERGTRMLIVCPSCGIKYNVPASYLTKDRTLKCAGCGTSWVVKAVPPSADETVAPPAPPPVVTEQSPEAKPVAPQSGDLPAAETSEPQEEAPLANAAPEAPSTPDVAAPHAEEPEPAVPQSNEPSAPASAEQAQPETGASSSHTTPDAAAVPPVSEPQPAAPPVPSDEPVEAAHSPVTPESGLVNSLPQPVPVKKPVPDIHEQTPQFESPAQDEKQEIQQEQSVEHENVPPPVTEVKDVTAEENSDQPDLKEEQTRQDAPHSEAPSVEASSAEVEEPVASPTPAEPTQETFSTLSEMPADQHFSTHITPRQDDTLPSSENDQTSDNGYEKPFSFLDLPVEPPPAPPPISESASPENKVVYRSIWDDEPDTSATPSAGFGTKQEEHPHEWREKDLDEHFSVGRESFSGAGYQDENLVENSEHSEHQKNDPAHPDSGHDFGDSQPHADDNDGLSVHGEPASQDGAFDDVITRLRAARNNPGGQESHTGAENTHSHAPEGAEHSPSAPWVPVWDRVADQDEETTTPAAEHHEAVGEHVDVPEQSVPAEPAAVVEEPAAEEEAIAAPRHVTPAIDISSRLRSDVLKRVEHADENRSSFLESPAFWRKAWIASGVGAIVVLAACTHWFGALRHLWPALNLL</sequence>
<keyword evidence="4" id="KW-1185">Reference proteome</keyword>
<proteinExistence type="predicted"/>
<feature type="compositionally biased region" description="Polar residues" evidence="1">
    <location>
        <begin position="311"/>
        <end position="335"/>
    </location>
</feature>
<feature type="region of interest" description="Disordered" evidence="1">
    <location>
        <begin position="526"/>
        <end position="555"/>
    </location>
</feature>
<feature type="compositionally biased region" description="Basic and acidic residues" evidence="1">
    <location>
        <begin position="221"/>
        <end position="237"/>
    </location>
</feature>
<dbReference type="RefSeq" id="WP_232876725.1">
    <property type="nucleotide sequence ID" value="NZ_JAJSOJ010000014.1"/>
</dbReference>
<feature type="compositionally biased region" description="Basic and acidic residues" evidence="1">
    <location>
        <begin position="427"/>
        <end position="456"/>
    </location>
</feature>
<keyword evidence="2" id="KW-0472">Membrane</keyword>
<feature type="compositionally biased region" description="Basic and acidic residues" evidence="1">
    <location>
        <begin position="390"/>
        <end position="409"/>
    </location>
</feature>
<feature type="compositionally biased region" description="Pro residues" evidence="1">
    <location>
        <begin position="348"/>
        <end position="357"/>
    </location>
</feature>
<dbReference type="Proteomes" id="UP001521074">
    <property type="component" value="Unassembled WGS sequence"/>
</dbReference>
<feature type="compositionally biased region" description="Low complexity" evidence="1">
    <location>
        <begin position="271"/>
        <end position="290"/>
    </location>
</feature>
<feature type="compositionally biased region" description="Basic and acidic residues" evidence="1">
    <location>
        <begin position="499"/>
        <end position="508"/>
    </location>
</feature>
<dbReference type="EMBL" id="JAJSOJ010000014">
    <property type="protein sequence ID" value="MCE0743165.1"/>
    <property type="molecule type" value="Genomic_DNA"/>
</dbReference>
<feature type="compositionally biased region" description="Polar residues" evidence="1">
    <location>
        <begin position="294"/>
        <end position="304"/>
    </location>
</feature>
<protein>
    <submittedName>
        <fullName evidence="3">Zinc-ribbon domain-containing protein</fullName>
    </submittedName>
</protein>
<name>A0ABS8VVS3_9PROT</name>
<evidence type="ECO:0000313" key="3">
    <source>
        <dbReference type="EMBL" id="MCE0743165.1"/>
    </source>
</evidence>
<keyword evidence="2" id="KW-1133">Transmembrane helix</keyword>
<feature type="transmembrane region" description="Helical" evidence="2">
    <location>
        <begin position="613"/>
        <end position="633"/>
    </location>
</feature>
<feature type="compositionally biased region" description="Low complexity" evidence="1">
    <location>
        <begin position="127"/>
        <end position="145"/>
    </location>
</feature>
<evidence type="ECO:0000313" key="4">
    <source>
        <dbReference type="Proteomes" id="UP001521074"/>
    </source>
</evidence>
<accession>A0ABS8VVS3</accession>
<gene>
    <name evidence="3" type="ORF">LWC05_04565</name>
</gene>
<comment type="caution">
    <text evidence="3">The sequence shown here is derived from an EMBL/GenBank/DDBJ whole genome shotgun (WGS) entry which is preliminary data.</text>
</comment>
<organism evidence="3 4">
    <name type="scientific">Acetobacter sicerae</name>
    <dbReference type="NCBI Taxonomy" id="85325"/>
    <lineage>
        <taxon>Bacteria</taxon>
        <taxon>Pseudomonadati</taxon>
        <taxon>Pseudomonadota</taxon>
        <taxon>Alphaproteobacteria</taxon>
        <taxon>Acetobacterales</taxon>
        <taxon>Acetobacteraceae</taxon>
        <taxon>Acetobacter</taxon>
    </lineage>
</organism>
<feature type="compositionally biased region" description="Pro residues" evidence="1">
    <location>
        <begin position="163"/>
        <end position="175"/>
    </location>
</feature>
<feature type="compositionally biased region" description="Basic and acidic residues" evidence="1">
    <location>
        <begin position="534"/>
        <end position="546"/>
    </location>
</feature>
<evidence type="ECO:0000256" key="2">
    <source>
        <dbReference type="SAM" id="Phobius"/>
    </source>
</evidence>
<feature type="region of interest" description="Disordered" evidence="1">
    <location>
        <begin position="58"/>
        <end position="514"/>
    </location>
</feature>